<gene>
    <name evidence="2" type="ORF">EVAR_69799_1</name>
</gene>
<comment type="caution">
    <text evidence="2">The sequence shown here is derived from an EMBL/GenBank/DDBJ whole genome shotgun (WGS) entry which is preliminary data.</text>
</comment>
<dbReference type="AlphaFoldDB" id="A0A4C1SEW5"/>
<dbReference type="EMBL" id="BGZK01003291">
    <property type="protein sequence ID" value="GBO99630.1"/>
    <property type="molecule type" value="Genomic_DNA"/>
</dbReference>
<evidence type="ECO:0000313" key="2">
    <source>
        <dbReference type="EMBL" id="GBO99630.1"/>
    </source>
</evidence>
<evidence type="ECO:0000256" key="1">
    <source>
        <dbReference type="SAM" id="SignalP"/>
    </source>
</evidence>
<keyword evidence="3" id="KW-1185">Reference proteome</keyword>
<proteinExistence type="predicted"/>
<name>A0A4C1SEW5_EUMVA</name>
<organism evidence="2 3">
    <name type="scientific">Eumeta variegata</name>
    <name type="common">Bagworm moth</name>
    <name type="synonym">Eumeta japonica</name>
    <dbReference type="NCBI Taxonomy" id="151549"/>
    <lineage>
        <taxon>Eukaryota</taxon>
        <taxon>Metazoa</taxon>
        <taxon>Ecdysozoa</taxon>
        <taxon>Arthropoda</taxon>
        <taxon>Hexapoda</taxon>
        <taxon>Insecta</taxon>
        <taxon>Pterygota</taxon>
        <taxon>Neoptera</taxon>
        <taxon>Endopterygota</taxon>
        <taxon>Lepidoptera</taxon>
        <taxon>Glossata</taxon>
        <taxon>Ditrysia</taxon>
        <taxon>Tineoidea</taxon>
        <taxon>Psychidae</taxon>
        <taxon>Oiketicinae</taxon>
        <taxon>Eumeta</taxon>
    </lineage>
</organism>
<feature type="signal peptide" evidence="1">
    <location>
        <begin position="1"/>
        <end position="21"/>
    </location>
</feature>
<keyword evidence="1" id="KW-0732">Signal</keyword>
<evidence type="ECO:0000313" key="3">
    <source>
        <dbReference type="Proteomes" id="UP000299102"/>
    </source>
</evidence>
<sequence length="82" mass="8635">MLHTTYAAVVILLGLILTTSAMTCELSNSTKSKELLRASEDTTNSSVTDPVMMLMTRVVGSARPAPDCLGQPLALIGISRLG</sequence>
<reference evidence="2 3" key="1">
    <citation type="journal article" date="2019" name="Commun. Biol.">
        <title>The bagworm genome reveals a unique fibroin gene that provides high tensile strength.</title>
        <authorList>
            <person name="Kono N."/>
            <person name="Nakamura H."/>
            <person name="Ohtoshi R."/>
            <person name="Tomita M."/>
            <person name="Numata K."/>
            <person name="Arakawa K."/>
        </authorList>
    </citation>
    <scope>NUCLEOTIDE SEQUENCE [LARGE SCALE GENOMIC DNA]</scope>
</reference>
<dbReference type="Proteomes" id="UP000299102">
    <property type="component" value="Unassembled WGS sequence"/>
</dbReference>
<accession>A0A4C1SEW5</accession>
<feature type="chain" id="PRO_5020026352" evidence="1">
    <location>
        <begin position="22"/>
        <end position="82"/>
    </location>
</feature>
<protein>
    <submittedName>
        <fullName evidence="2">Uncharacterized protein</fullName>
    </submittedName>
</protein>